<dbReference type="InterPro" id="IPR023631">
    <property type="entry name" value="Amidase_dom"/>
</dbReference>
<dbReference type="PANTHER" id="PTHR46310:SF7">
    <property type="entry name" value="AMIDASE 1"/>
    <property type="match status" value="1"/>
</dbReference>
<accession>A0A1X9LPF7</accession>
<evidence type="ECO:0000313" key="1">
    <source>
        <dbReference type="EMBL" id="ARJ05841.1"/>
    </source>
</evidence>
<sequence>MSEQRAQSDRVVPVVEGELPEGLVEAFWEYEDALMANDTEALDRLFAPGDSTMRTDASGLLVGHERIGAFRRMRGGTPARTIAEVRIRVVSPAAALIVSISRAAKGGTGVQTQLWERLSDQGWAITGAHVQAAPPPFDRSVWRAVGDPLAAPTASGPLDGMTVAVKDLFAVGGFAVGAGIPDYLAESPVEEADADAVAALRAAGAAVLGIARTDEFAYSVAGRNVHYGTPPNPAVPGAIPGGSSSGPASAVALGQATIGLATDTAGSIRVPASYQGLWGLRTTHGAVSAEGLVPLAPSFDTIGWLTRSAATLEAAAVASLDPAMQAVAPETFVVSSDLVESCTPEVRAAFDGFIADLGGVEVVDLGDLDEMFTTFRTVQGAEAWAADGAWISAHPGVLGPDVAERFEIASRTSAAEADAARARLVELRGRLDAVLDGRVLLLPSTSSTAPGLDASPEEIAAVRAGTLRMTAVAGVGGYPAVSAPVLSAPSAVLSGRLAPLGLCLVGPRYTDLSLIALASSFTA</sequence>
<keyword evidence="2" id="KW-1185">Reference proteome</keyword>
<dbReference type="STRING" id="1619308.B5808_11850"/>
<proteinExistence type="predicted"/>
<dbReference type="Pfam" id="PF11533">
    <property type="entry name" value="AtzH-like"/>
    <property type="match status" value="1"/>
</dbReference>
<dbReference type="RefSeq" id="WP_085019979.1">
    <property type="nucleotide sequence ID" value="NZ_BMHD01000001.1"/>
</dbReference>
<dbReference type="Gene3D" id="3.10.450.50">
    <property type="match status" value="1"/>
</dbReference>
<dbReference type="EMBL" id="CP020715">
    <property type="protein sequence ID" value="ARJ05841.1"/>
    <property type="molecule type" value="Genomic_DNA"/>
</dbReference>
<name>A0A1X9LPF7_9MICO</name>
<dbReference type="InterPro" id="IPR024507">
    <property type="entry name" value="AtzH-like"/>
</dbReference>
<protein>
    <submittedName>
        <fullName evidence="1">Uncharacterized protein</fullName>
    </submittedName>
</protein>
<dbReference type="KEGG" id="cphy:B5808_11850"/>
<dbReference type="InterPro" id="IPR032710">
    <property type="entry name" value="NTF2-like_dom_sf"/>
</dbReference>
<dbReference type="Pfam" id="PF01425">
    <property type="entry name" value="Amidase"/>
    <property type="match status" value="1"/>
</dbReference>
<dbReference type="PROSITE" id="PS00571">
    <property type="entry name" value="AMIDASES"/>
    <property type="match status" value="1"/>
</dbReference>
<dbReference type="Proteomes" id="UP000192775">
    <property type="component" value="Chromosome"/>
</dbReference>
<dbReference type="InterPro" id="IPR036928">
    <property type="entry name" value="AS_sf"/>
</dbReference>
<dbReference type="AlphaFoldDB" id="A0A1X9LPF7"/>
<dbReference type="Gene3D" id="3.90.1300.10">
    <property type="entry name" value="Amidase signature (AS) domain"/>
    <property type="match status" value="1"/>
</dbReference>
<reference evidence="1 2" key="1">
    <citation type="submission" date="2017-04" db="EMBL/GenBank/DDBJ databases">
        <authorList>
            <person name="Afonso C.L."/>
            <person name="Miller P.J."/>
            <person name="Scott M.A."/>
            <person name="Spackman E."/>
            <person name="Goraichik I."/>
            <person name="Dimitrov K.M."/>
            <person name="Suarez D.L."/>
            <person name="Swayne D.E."/>
        </authorList>
    </citation>
    <scope>NUCLEOTIDE SEQUENCE [LARGE SCALE GENOMIC DNA]</scope>
    <source>
        <strain evidence="2">XA(T)</strain>
    </source>
</reference>
<dbReference type="PANTHER" id="PTHR46310">
    <property type="entry name" value="AMIDASE 1"/>
    <property type="match status" value="1"/>
</dbReference>
<evidence type="ECO:0000313" key="2">
    <source>
        <dbReference type="Proteomes" id="UP000192775"/>
    </source>
</evidence>
<dbReference type="InterPro" id="IPR020556">
    <property type="entry name" value="Amidase_CS"/>
</dbReference>
<dbReference type="SUPFAM" id="SSF75304">
    <property type="entry name" value="Amidase signature (AS) enzymes"/>
    <property type="match status" value="1"/>
</dbReference>
<dbReference type="SUPFAM" id="SSF54427">
    <property type="entry name" value="NTF2-like"/>
    <property type="match status" value="1"/>
</dbReference>
<gene>
    <name evidence="1" type="ORF">B5808_11850</name>
</gene>
<organism evidence="1 2">
    <name type="scientific">Cnuibacter physcomitrellae</name>
    <dbReference type="NCBI Taxonomy" id="1619308"/>
    <lineage>
        <taxon>Bacteria</taxon>
        <taxon>Bacillati</taxon>
        <taxon>Actinomycetota</taxon>
        <taxon>Actinomycetes</taxon>
        <taxon>Micrococcales</taxon>
        <taxon>Microbacteriaceae</taxon>
        <taxon>Cnuibacter</taxon>
    </lineage>
</organism>